<gene>
    <name evidence="1" type="ORF">ERS007688_04771</name>
</gene>
<name>A0A654TXF8_MYCTX</name>
<evidence type="ECO:0000313" key="2">
    <source>
        <dbReference type="Proteomes" id="UP000046947"/>
    </source>
</evidence>
<dbReference type="Proteomes" id="UP000046947">
    <property type="component" value="Unassembled WGS sequence"/>
</dbReference>
<dbReference type="AlphaFoldDB" id="A0A654TXF8"/>
<evidence type="ECO:0000313" key="1">
    <source>
        <dbReference type="EMBL" id="CFE92254.1"/>
    </source>
</evidence>
<accession>A0A654TXF8</accession>
<protein>
    <submittedName>
        <fullName evidence="1">Uncharacterized protein</fullName>
    </submittedName>
</protein>
<proteinExistence type="predicted"/>
<sequence length="34" mass="3743">MRPVNRSIDAWFSYGKRAGLLPTVTSTCATLARC</sequence>
<organism evidence="1 2">
    <name type="scientific">Mycobacterium tuberculosis</name>
    <dbReference type="NCBI Taxonomy" id="1773"/>
    <lineage>
        <taxon>Bacteria</taxon>
        <taxon>Bacillati</taxon>
        <taxon>Actinomycetota</taxon>
        <taxon>Actinomycetes</taxon>
        <taxon>Mycobacteriales</taxon>
        <taxon>Mycobacteriaceae</taxon>
        <taxon>Mycobacterium</taxon>
        <taxon>Mycobacterium tuberculosis complex</taxon>
    </lineage>
</organism>
<dbReference type="EMBL" id="CFOH01001843">
    <property type="protein sequence ID" value="CFE92254.1"/>
    <property type="molecule type" value="Genomic_DNA"/>
</dbReference>
<reference evidence="1 2" key="1">
    <citation type="submission" date="2015-03" db="EMBL/GenBank/DDBJ databases">
        <authorList>
            <consortium name="Pathogen Informatics"/>
        </authorList>
    </citation>
    <scope>NUCLEOTIDE SEQUENCE [LARGE SCALE GENOMIC DNA]</scope>
    <source>
        <strain evidence="1 2">H09601792</strain>
    </source>
</reference>